<keyword evidence="3" id="KW-0813">Transport</keyword>
<gene>
    <name evidence="12" type="primary">lsrD</name>
    <name evidence="12" type="ORF">Pan216_00350</name>
</gene>
<reference evidence="12 13" key="1">
    <citation type="submission" date="2019-02" db="EMBL/GenBank/DDBJ databases">
        <title>Deep-cultivation of Planctomycetes and their phenomic and genomic characterization uncovers novel biology.</title>
        <authorList>
            <person name="Wiegand S."/>
            <person name="Jogler M."/>
            <person name="Boedeker C."/>
            <person name="Pinto D."/>
            <person name="Vollmers J."/>
            <person name="Rivas-Marin E."/>
            <person name="Kohn T."/>
            <person name="Peeters S.H."/>
            <person name="Heuer A."/>
            <person name="Rast P."/>
            <person name="Oberbeckmann S."/>
            <person name="Bunk B."/>
            <person name="Jeske O."/>
            <person name="Meyerdierks A."/>
            <person name="Storesund J.E."/>
            <person name="Kallscheuer N."/>
            <person name="Luecker S."/>
            <person name="Lage O.M."/>
            <person name="Pohl T."/>
            <person name="Merkel B.J."/>
            <person name="Hornburger P."/>
            <person name="Mueller R.-W."/>
            <person name="Bruemmer F."/>
            <person name="Labrenz M."/>
            <person name="Spormann A.M."/>
            <person name="Op den Camp H."/>
            <person name="Overmann J."/>
            <person name="Amann R."/>
            <person name="Jetten M.S.M."/>
            <person name="Mascher T."/>
            <person name="Medema M.H."/>
            <person name="Devos D.P."/>
            <person name="Kaster A.-K."/>
            <person name="Ovreas L."/>
            <person name="Rohde M."/>
            <person name="Galperin M.Y."/>
            <person name="Jogler C."/>
        </authorList>
    </citation>
    <scope>NUCLEOTIDE SEQUENCE [LARGE SCALE GENOMIC DNA]</scope>
    <source>
        <strain evidence="12 13">Pan216</strain>
    </source>
</reference>
<keyword evidence="4" id="KW-1003">Cell membrane</keyword>
<keyword evidence="7 11" id="KW-1133">Transmembrane helix</keyword>
<accession>A0A518AWX0</accession>
<evidence type="ECO:0000256" key="4">
    <source>
        <dbReference type="ARBA" id="ARBA00022475"/>
    </source>
</evidence>
<dbReference type="InterPro" id="IPR001851">
    <property type="entry name" value="ABC_transp_permease"/>
</dbReference>
<dbReference type="GO" id="GO:0022857">
    <property type="term" value="F:transmembrane transporter activity"/>
    <property type="evidence" value="ECO:0007669"/>
    <property type="project" value="InterPro"/>
</dbReference>
<feature type="transmembrane region" description="Helical" evidence="11">
    <location>
        <begin position="264"/>
        <end position="287"/>
    </location>
</feature>
<feature type="transmembrane region" description="Helical" evidence="11">
    <location>
        <begin position="86"/>
        <end position="111"/>
    </location>
</feature>
<feature type="transmembrane region" description="Helical" evidence="11">
    <location>
        <begin position="206"/>
        <end position="225"/>
    </location>
</feature>
<dbReference type="RefSeq" id="WP_145253227.1">
    <property type="nucleotide sequence ID" value="NZ_CP036279.1"/>
</dbReference>
<evidence type="ECO:0000313" key="13">
    <source>
        <dbReference type="Proteomes" id="UP000317093"/>
    </source>
</evidence>
<evidence type="ECO:0000256" key="1">
    <source>
        <dbReference type="ARBA" id="ARBA00004651"/>
    </source>
</evidence>
<evidence type="ECO:0000256" key="5">
    <source>
        <dbReference type="ARBA" id="ARBA00022519"/>
    </source>
</evidence>
<dbReference type="OrthoDB" id="9784538at2"/>
<feature type="transmembrane region" description="Helical" evidence="11">
    <location>
        <begin position="161"/>
        <end position="185"/>
    </location>
</feature>
<evidence type="ECO:0000256" key="10">
    <source>
        <dbReference type="ARBA" id="ARBA00039381"/>
    </source>
</evidence>
<dbReference type="PANTHER" id="PTHR32196:SF71">
    <property type="entry name" value="AUTOINDUCER 2 IMPORT SYSTEM PERMEASE PROTEIN LSRD"/>
    <property type="match status" value="1"/>
</dbReference>
<evidence type="ECO:0000256" key="11">
    <source>
        <dbReference type="SAM" id="Phobius"/>
    </source>
</evidence>
<dbReference type="KEGG" id="knv:Pan216_00350"/>
<feature type="transmembrane region" description="Helical" evidence="11">
    <location>
        <begin position="51"/>
        <end position="80"/>
    </location>
</feature>
<evidence type="ECO:0000256" key="9">
    <source>
        <dbReference type="ARBA" id="ARBA00025439"/>
    </source>
</evidence>
<dbReference type="GO" id="GO:0005886">
    <property type="term" value="C:plasma membrane"/>
    <property type="evidence" value="ECO:0007669"/>
    <property type="project" value="UniProtKB-SubCell"/>
</dbReference>
<feature type="transmembrane region" description="Helical" evidence="11">
    <location>
        <begin position="12"/>
        <end position="30"/>
    </location>
</feature>
<evidence type="ECO:0000256" key="6">
    <source>
        <dbReference type="ARBA" id="ARBA00022692"/>
    </source>
</evidence>
<dbReference type="CDD" id="cd06579">
    <property type="entry name" value="TM_PBP1_transp_AraH_like"/>
    <property type="match status" value="1"/>
</dbReference>
<keyword evidence="5" id="KW-0997">Cell inner membrane</keyword>
<protein>
    <recommendedName>
        <fullName evidence="10">Autoinducer 2 import system permease protein LsrD</fullName>
    </recommendedName>
</protein>
<evidence type="ECO:0000256" key="8">
    <source>
        <dbReference type="ARBA" id="ARBA00023136"/>
    </source>
</evidence>
<dbReference type="Proteomes" id="UP000317093">
    <property type="component" value="Chromosome"/>
</dbReference>
<dbReference type="EMBL" id="CP036279">
    <property type="protein sequence ID" value="QDU59208.1"/>
    <property type="molecule type" value="Genomic_DNA"/>
</dbReference>
<sequence>MRTAWLSTATRLLPVAILGLMVWLVFRYAARPSYVPQLWRPWAEIGMLALAMTPVILIGGIDLSIGSIVALSGVVIGVLWRDAQLVWPIAVLGGVLTGFLAGSFNGVLALVGIAPLVATLATMALYAGIALALCGVQPVSGMPAGFTILGQGSLGVIPLQLFYFAIATIIFYVLVHHTVFGRYLYAMGDNRLAARFAAVPVRGMEWAVYALSGTMAGLVAVAYTARGGGIRADTTQGMELVVIACVVLGGTRVTGGAGGIPRTLLGIAIIANLEIALGFLGGTRLTLPGLNVSFAIDAHSRQVVIGVLMVGLAIWNERLSQRRLS</sequence>
<comment type="subunit">
    <text evidence="2">The complex is composed of two ATP-binding proteins (LsrA), two transmembrane proteins (LsrC and LsrD) and a solute-binding protein (LsrB).</text>
</comment>
<keyword evidence="8 11" id="KW-0472">Membrane</keyword>
<keyword evidence="6 11" id="KW-0812">Transmembrane</keyword>
<dbReference type="AlphaFoldDB" id="A0A518AWX0"/>
<evidence type="ECO:0000256" key="7">
    <source>
        <dbReference type="ARBA" id="ARBA00022989"/>
    </source>
</evidence>
<organism evidence="12 13">
    <name type="scientific">Kolteria novifilia</name>
    <dbReference type="NCBI Taxonomy" id="2527975"/>
    <lineage>
        <taxon>Bacteria</taxon>
        <taxon>Pseudomonadati</taxon>
        <taxon>Planctomycetota</taxon>
        <taxon>Planctomycetia</taxon>
        <taxon>Kolteriales</taxon>
        <taxon>Kolteriaceae</taxon>
        <taxon>Kolteria</taxon>
    </lineage>
</organism>
<keyword evidence="13" id="KW-1185">Reference proteome</keyword>
<evidence type="ECO:0000256" key="3">
    <source>
        <dbReference type="ARBA" id="ARBA00022448"/>
    </source>
</evidence>
<name>A0A518AWX0_9BACT</name>
<comment type="subcellular location">
    <subcellularLocation>
        <location evidence="1">Cell membrane</location>
        <topology evidence="1">Multi-pass membrane protein</topology>
    </subcellularLocation>
</comment>
<dbReference type="PANTHER" id="PTHR32196">
    <property type="entry name" value="ABC TRANSPORTER PERMEASE PROTEIN YPHD-RELATED-RELATED"/>
    <property type="match status" value="1"/>
</dbReference>
<feature type="transmembrane region" description="Helical" evidence="11">
    <location>
        <begin position="299"/>
        <end position="315"/>
    </location>
</feature>
<evidence type="ECO:0000256" key="2">
    <source>
        <dbReference type="ARBA" id="ARBA00011262"/>
    </source>
</evidence>
<evidence type="ECO:0000313" key="12">
    <source>
        <dbReference type="EMBL" id="QDU59208.1"/>
    </source>
</evidence>
<comment type="function">
    <text evidence="9">Part of the ABC transporter complex LsrABCD involved in autoinducer 2 (AI-2) import. Probably responsible for the translocation of the substrate across the membrane.</text>
</comment>
<dbReference type="Pfam" id="PF02653">
    <property type="entry name" value="BPD_transp_2"/>
    <property type="match status" value="1"/>
</dbReference>
<proteinExistence type="predicted"/>